<comment type="caution">
    <text evidence="1">The sequence shown here is derived from an EMBL/GenBank/DDBJ whole genome shotgun (WGS) entry which is preliminary data.</text>
</comment>
<keyword evidence="2" id="KW-1185">Reference proteome</keyword>
<evidence type="ECO:0000313" key="1">
    <source>
        <dbReference type="EMBL" id="MCZ7912283.1"/>
    </source>
</evidence>
<accession>A0A9X3KIC7</accession>
<gene>
    <name evidence="1" type="ORF">O9X94_23400</name>
</gene>
<evidence type="ECO:0000313" key="2">
    <source>
        <dbReference type="Proteomes" id="UP001151309"/>
    </source>
</evidence>
<organism evidence="1 2">
    <name type="scientific">Agrobacterium leguminum</name>
    <dbReference type="NCBI Taxonomy" id="2792015"/>
    <lineage>
        <taxon>Bacteria</taxon>
        <taxon>Pseudomonadati</taxon>
        <taxon>Pseudomonadota</taxon>
        <taxon>Alphaproteobacteria</taxon>
        <taxon>Hyphomicrobiales</taxon>
        <taxon>Rhizobiaceae</taxon>
        <taxon>Rhizobium/Agrobacterium group</taxon>
        <taxon>Agrobacterium</taxon>
    </lineage>
</organism>
<dbReference type="Proteomes" id="UP001151309">
    <property type="component" value="Unassembled WGS sequence"/>
</dbReference>
<reference evidence="1" key="1">
    <citation type="submission" date="2022-12" db="EMBL/GenBank/DDBJ databases">
        <title>Draft genome sequences of 22 rhizogenic Agrobacterium biovar 1 strains, the causative agent of hairy root disease.</title>
        <authorList>
            <person name="Kim N."/>
            <person name="Vargas P."/>
            <person name="Rediers H."/>
        </authorList>
    </citation>
    <scope>NUCLEOTIDE SEQUENCE</scope>
    <source>
        <strain evidence="1">ST07.17.026</strain>
    </source>
</reference>
<proteinExistence type="predicted"/>
<dbReference type="EMBL" id="JAPZLT010000016">
    <property type="protein sequence ID" value="MCZ7912283.1"/>
    <property type="molecule type" value="Genomic_DNA"/>
</dbReference>
<dbReference type="RefSeq" id="WP_269832755.1">
    <property type="nucleotide sequence ID" value="NZ_JAPZLT010000016.1"/>
</dbReference>
<sequence>MDTLNSPPSLRTLELLIAVVEKLVAHNGDVTRTWLKRNVCDNDEGVIDTTLKHGYAKKILVPKKQGYVGLAKGITLTDAIISEESYYPEVERQLKSIWQANNYSSSEFIIENTARRNAKIVGPWTRPDLTLVSHKKFPYTIGHEFDVVTFEVKRPDASNVLAVFEALSHTSAATKAYVVFPIGPTDWTASAPEQEIRVRDECAKHGVGLILIENISTNPNPHHVIKARRKEIDHERSSAFLSAVLTPQGKEQIAKWK</sequence>
<dbReference type="AlphaFoldDB" id="A0A9X3KIC7"/>
<protein>
    <submittedName>
        <fullName evidence="1">Uncharacterized protein</fullName>
    </submittedName>
</protein>
<name>A0A9X3KIC7_9HYPH</name>